<keyword evidence="7 10" id="KW-0030">Aminoacyl-tRNA synthetase</keyword>
<name>A0ABD0XUA7_9HEMI</name>
<dbReference type="PRINTS" id="PR00987">
    <property type="entry name" value="TRNASYNTHGLU"/>
</dbReference>
<gene>
    <name evidence="17" type="ORF">AAG570_007690</name>
</gene>
<protein>
    <recommendedName>
        <fullName evidence="2">glutamine--tRNA ligase</fullName>
        <ecNumber evidence="2">6.1.1.18</ecNumber>
    </recommendedName>
    <alternativeName>
        <fullName evidence="8">Glutaminyl-tRNA synthetase</fullName>
    </alternativeName>
</protein>
<dbReference type="PANTHER" id="PTHR43097:SF4">
    <property type="entry name" value="GLUTAMINE--TRNA LIGASE"/>
    <property type="match status" value="1"/>
</dbReference>
<evidence type="ECO:0000256" key="5">
    <source>
        <dbReference type="ARBA" id="ARBA00022840"/>
    </source>
</evidence>
<evidence type="ECO:0000256" key="10">
    <source>
        <dbReference type="RuleBase" id="RU363037"/>
    </source>
</evidence>
<evidence type="ECO:0000256" key="8">
    <source>
        <dbReference type="ARBA" id="ARBA00030466"/>
    </source>
</evidence>
<keyword evidence="18" id="KW-1185">Reference proteome</keyword>
<evidence type="ECO:0000256" key="7">
    <source>
        <dbReference type="ARBA" id="ARBA00023146"/>
    </source>
</evidence>
<keyword evidence="4 10" id="KW-0547">Nucleotide-binding</keyword>
<dbReference type="GO" id="GO:0004819">
    <property type="term" value="F:glutamine-tRNA ligase activity"/>
    <property type="evidence" value="ECO:0007669"/>
    <property type="project" value="UniProtKB-EC"/>
</dbReference>
<evidence type="ECO:0000313" key="17">
    <source>
        <dbReference type="EMBL" id="KAL1114866.1"/>
    </source>
</evidence>
<evidence type="ECO:0000256" key="6">
    <source>
        <dbReference type="ARBA" id="ARBA00022917"/>
    </source>
</evidence>
<evidence type="ECO:0000256" key="9">
    <source>
        <dbReference type="ARBA" id="ARBA00048270"/>
    </source>
</evidence>
<dbReference type="FunFam" id="1.10.8.1290:FF:000002">
    <property type="entry name" value="Glutamine--tRNA ligase cytoplasmic"/>
    <property type="match status" value="1"/>
</dbReference>
<dbReference type="InterPro" id="IPR004514">
    <property type="entry name" value="Gln-tRNA-synth"/>
</dbReference>
<dbReference type="InterPro" id="IPR011035">
    <property type="entry name" value="Ribosomal_bL25/Gln-tRNA_synth"/>
</dbReference>
<keyword evidence="6 10" id="KW-0648">Protein biosynthesis</keyword>
<dbReference type="Gene3D" id="3.40.50.620">
    <property type="entry name" value="HUPs"/>
    <property type="match status" value="1"/>
</dbReference>
<comment type="similarity">
    <text evidence="1 10">Belongs to the class-I aminoacyl-tRNA synthetase family.</text>
</comment>
<evidence type="ECO:0000256" key="11">
    <source>
        <dbReference type="SAM" id="MobiDB-lite"/>
    </source>
</evidence>
<dbReference type="Pfam" id="PF04557">
    <property type="entry name" value="tRNA_synt_1c_R2"/>
    <property type="match status" value="1"/>
</dbReference>
<dbReference type="Proteomes" id="UP001558652">
    <property type="component" value="Unassembled WGS sequence"/>
</dbReference>
<dbReference type="FunFam" id="1.10.1160.10:FF:000001">
    <property type="entry name" value="Glutamine--tRNA ligase"/>
    <property type="match status" value="1"/>
</dbReference>
<dbReference type="CDD" id="cd00807">
    <property type="entry name" value="GlnRS_core"/>
    <property type="match status" value="1"/>
</dbReference>
<keyword evidence="5 10" id="KW-0067">ATP-binding</keyword>
<evidence type="ECO:0000256" key="3">
    <source>
        <dbReference type="ARBA" id="ARBA00022598"/>
    </source>
</evidence>
<dbReference type="InterPro" id="IPR020059">
    <property type="entry name" value="Glu/Gln-tRNA-synth_Ib_codon-bd"/>
</dbReference>
<evidence type="ECO:0000259" key="15">
    <source>
        <dbReference type="Pfam" id="PF04558"/>
    </source>
</evidence>
<dbReference type="AlphaFoldDB" id="A0ABD0XUA7"/>
<dbReference type="Pfam" id="PF20974">
    <property type="entry name" value="tRNA-synt_1c_C2"/>
    <property type="match status" value="1"/>
</dbReference>
<dbReference type="InterPro" id="IPR049437">
    <property type="entry name" value="tRNA-synt_1c_C2"/>
</dbReference>
<comment type="catalytic activity">
    <reaction evidence="9">
        <text>tRNA(Gln) + L-glutamine + ATP = L-glutaminyl-tRNA(Gln) + AMP + diphosphate</text>
        <dbReference type="Rhea" id="RHEA:20121"/>
        <dbReference type="Rhea" id="RHEA-COMP:9662"/>
        <dbReference type="Rhea" id="RHEA-COMP:9681"/>
        <dbReference type="ChEBI" id="CHEBI:30616"/>
        <dbReference type="ChEBI" id="CHEBI:33019"/>
        <dbReference type="ChEBI" id="CHEBI:58359"/>
        <dbReference type="ChEBI" id="CHEBI:78442"/>
        <dbReference type="ChEBI" id="CHEBI:78521"/>
        <dbReference type="ChEBI" id="CHEBI:456215"/>
        <dbReference type="EC" id="6.1.1.18"/>
    </reaction>
</comment>
<sequence>MGLGLSEQKAKETVKNSTLCSTLLFLCKEAKVHGGFPEGYGSIVYYLASKVKSQLNCHLALLCKYICERKLDSLIRVDAAMAFLIKNVGKDLDILDFESACGIGISVSPEDIEFAVESVMNKYKQDIIEKRYKFNVGSLVQEVRSVLKWADGKDVKNEIDVQLLDILGPKTEADRMPLDKEVRKVSNQDHKTKTKSKHTNLPESHKNEKESDGSISIMDMMSKANFHRPGFNFETDGYIVTSTTHSLLEEHLRITGGQVRTRFPPEPNGILHIGHAKAININFGYAAYHKGICFLRYDDTNPEKEEEKYFTGIREMVEWLGYAPDKVTYSSDYFETLYKWAVELINKNLAYVCHQRQEDIKGFNPPPSPWRDRPKQESLLLFESMKNGKMEEGECTLRLKVTLEEGKQDPVAYRIKYIPHHRTGLRWCIYPTYDYTHCLCDSIENITHSLCTKEFQSRRSSYYWLCNALNIYCPVQWEYGRLNMNYAIVSKRKIAMLIEQGVVRDWDDPRLFTLSGLRRRGFPPEAINAFCAKIGLTGAQTSVDPCMLEACVRDTLNTTAPRAMVVLKPLRLVIVEGPREDRYVNVPDYPSHPEKGFHKITFSQVIYIERSDFKLEADKNYRRLTPNQTVGLKHAGIVLKFMDILYNADGSIDEIRVESYPVNDVNKPKAFIHWVAWPVNIRVRLYQNLFSHKNPEDPEEVPDGFLSDVRSDSFEEIGAFADSSLFNDISPFKQYQFERLGYFAVDPDSDGLTVRVIFFLRCLLI</sequence>
<dbReference type="Gene3D" id="1.10.10.2420">
    <property type="match status" value="1"/>
</dbReference>
<dbReference type="InterPro" id="IPR042559">
    <property type="entry name" value="Gln-tRNA-synth_Ib_RNA-bd_N_2"/>
</dbReference>
<feature type="compositionally biased region" description="Basic and acidic residues" evidence="11">
    <location>
        <begin position="179"/>
        <end position="191"/>
    </location>
</feature>
<dbReference type="PANTHER" id="PTHR43097">
    <property type="entry name" value="GLUTAMINE-TRNA LIGASE"/>
    <property type="match status" value="1"/>
</dbReference>
<dbReference type="GO" id="GO:0005524">
    <property type="term" value="F:ATP binding"/>
    <property type="evidence" value="ECO:0007669"/>
    <property type="project" value="UniProtKB-KW"/>
</dbReference>
<dbReference type="FunFam" id="1.10.10.2420:FF:000001">
    <property type="entry name" value="Glutamine--tRNA ligase cytoplasmic"/>
    <property type="match status" value="1"/>
</dbReference>
<dbReference type="InterPro" id="IPR001412">
    <property type="entry name" value="aa-tRNA-synth_I_CS"/>
</dbReference>
<evidence type="ECO:0000313" key="18">
    <source>
        <dbReference type="Proteomes" id="UP001558652"/>
    </source>
</evidence>
<evidence type="ECO:0000259" key="16">
    <source>
        <dbReference type="Pfam" id="PF20974"/>
    </source>
</evidence>
<dbReference type="SUPFAM" id="SSF52374">
    <property type="entry name" value="Nucleotidylyl transferase"/>
    <property type="match status" value="1"/>
</dbReference>
<dbReference type="InterPro" id="IPR007639">
    <property type="entry name" value="Gln-tRNA-synth_Ib_RNA-bd_N"/>
</dbReference>
<dbReference type="Gene3D" id="2.40.240.10">
    <property type="entry name" value="Ribosomal Protein L25, Chain P"/>
    <property type="match status" value="2"/>
</dbReference>
<feature type="region of interest" description="Disordered" evidence="11">
    <location>
        <begin position="179"/>
        <end position="214"/>
    </location>
</feature>
<dbReference type="NCBIfam" id="TIGR00440">
    <property type="entry name" value="glnS"/>
    <property type="match status" value="1"/>
</dbReference>
<proteinExistence type="inferred from homology"/>
<dbReference type="Pfam" id="PF04558">
    <property type="entry name" value="tRNA_synt_1c_R1"/>
    <property type="match status" value="1"/>
</dbReference>
<dbReference type="InterPro" id="IPR020056">
    <property type="entry name" value="Rbsml_bL25/Gln-tRNA_synth_N"/>
</dbReference>
<dbReference type="InterPro" id="IPR050132">
    <property type="entry name" value="Gln/Glu-tRNA_Ligase"/>
</dbReference>
<feature type="domain" description="Glutaminyl-tRNA synthetase class Ib non-specific RNA-binding" evidence="15">
    <location>
        <begin position="3"/>
        <end position="152"/>
    </location>
</feature>
<feature type="compositionally biased region" description="Basic and acidic residues" evidence="11">
    <location>
        <begin position="203"/>
        <end position="212"/>
    </location>
</feature>
<dbReference type="SUPFAM" id="SSF50715">
    <property type="entry name" value="Ribosomal protein L25-like"/>
    <property type="match status" value="1"/>
</dbReference>
<comment type="caution">
    <text evidence="17">The sequence shown here is derived from an EMBL/GenBank/DDBJ whole genome shotgun (WGS) entry which is preliminary data.</text>
</comment>
<dbReference type="GO" id="GO:0006412">
    <property type="term" value="P:translation"/>
    <property type="evidence" value="ECO:0007669"/>
    <property type="project" value="UniProtKB-KW"/>
</dbReference>
<dbReference type="InterPro" id="IPR007638">
    <property type="entry name" value="Gln-tRNA-synth_Ib_RNA-bd_2"/>
</dbReference>
<keyword evidence="3 10" id="KW-0436">Ligase</keyword>
<dbReference type="EMBL" id="JBFDAA010000021">
    <property type="protein sequence ID" value="KAL1114866.1"/>
    <property type="molecule type" value="Genomic_DNA"/>
</dbReference>
<dbReference type="GO" id="GO:0017101">
    <property type="term" value="C:aminoacyl-tRNA synthetase multienzyme complex"/>
    <property type="evidence" value="ECO:0007669"/>
    <property type="project" value="UniProtKB-ARBA"/>
</dbReference>
<dbReference type="InterPro" id="IPR000924">
    <property type="entry name" value="Glu/Gln-tRNA-synth"/>
</dbReference>
<accession>A0ABD0XUA7</accession>
<dbReference type="FunFam" id="3.40.50.620:FF:000049">
    <property type="entry name" value="Probable glutamine--tRNA ligase"/>
    <property type="match status" value="1"/>
</dbReference>
<evidence type="ECO:0000256" key="4">
    <source>
        <dbReference type="ARBA" id="ARBA00022741"/>
    </source>
</evidence>
<dbReference type="Pfam" id="PF03950">
    <property type="entry name" value="tRNA-synt_1c_C"/>
    <property type="match status" value="1"/>
</dbReference>
<dbReference type="InterPro" id="IPR014729">
    <property type="entry name" value="Rossmann-like_a/b/a_fold"/>
</dbReference>
<feature type="domain" description="Glutamyl/glutaminyl-tRNA synthetase class Ib anti-codon binding" evidence="13">
    <location>
        <begin position="560"/>
        <end position="658"/>
    </location>
</feature>
<dbReference type="Pfam" id="PF00749">
    <property type="entry name" value="tRNA-synt_1c"/>
    <property type="match status" value="1"/>
</dbReference>
<feature type="domain" description="Glutaminyl-tRNA synthetase class Ib non-specific RNA-binding" evidence="14">
    <location>
        <begin position="155"/>
        <end position="249"/>
    </location>
</feature>
<evidence type="ECO:0000259" key="14">
    <source>
        <dbReference type="Pfam" id="PF04557"/>
    </source>
</evidence>
<evidence type="ECO:0000259" key="12">
    <source>
        <dbReference type="Pfam" id="PF00749"/>
    </source>
</evidence>
<evidence type="ECO:0000256" key="2">
    <source>
        <dbReference type="ARBA" id="ARBA00012836"/>
    </source>
</evidence>
<dbReference type="FunFam" id="2.40.240.10:FF:000007">
    <property type="entry name" value="Glutamine--tRNA ligase"/>
    <property type="match status" value="1"/>
</dbReference>
<dbReference type="Gene3D" id="1.10.8.1290">
    <property type="entry name" value="Glutaminyl-tRNA synthetase, non-specific RNA binding region part 1, domain 1"/>
    <property type="match status" value="1"/>
</dbReference>
<dbReference type="PROSITE" id="PS00178">
    <property type="entry name" value="AA_TRNA_LIGASE_I"/>
    <property type="match status" value="1"/>
</dbReference>
<dbReference type="EC" id="6.1.1.18" evidence="2"/>
<dbReference type="InterPro" id="IPR042558">
    <property type="entry name" value="Gln-tRNA-synth_Ib_RNA-bd_N_1"/>
</dbReference>
<feature type="domain" description="Glutamyl/glutaminyl-tRNA synthetase class Ib catalytic" evidence="12">
    <location>
        <begin position="258"/>
        <end position="557"/>
    </location>
</feature>
<organism evidence="17 18">
    <name type="scientific">Ranatra chinensis</name>
    <dbReference type="NCBI Taxonomy" id="642074"/>
    <lineage>
        <taxon>Eukaryota</taxon>
        <taxon>Metazoa</taxon>
        <taxon>Ecdysozoa</taxon>
        <taxon>Arthropoda</taxon>
        <taxon>Hexapoda</taxon>
        <taxon>Insecta</taxon>
        <taxon>Pterygota</taxon>
        <taxon>Neoptera</taxon>
        <taxon>Paraneoptera</taxon>
        <taxon>Hemiptera</taxon>
        <taxon>Heteroptera</taxon>
        <taxon>Panheteroptera</taxon>
        <taxon>Nepomorpha</taxon>
        <taxon>Nepidae</taxon>
        <taxon>Ranatrinae</taxon>
        <taxon>Ranatra</taxon>
    </lineage>
</organism>
<evidence type="ECO:0000259" key="13">
    <source>
        <dbReference type="Pfam" id="PF03950"/>
    </source>
</evidence>
<dbReference type="InterPro" id="IPR020058">
    <property type="entry name" value="Glu/Gln-tRNA-synth_Ib_cat-dom"/>
</dbReference>
<feature type="domain" description="tRNA synthetases class I (E and Q) anti-codon binding" evidence="16">
    <location>
        <begin position="671"/>
        <end position="746"/>
    </location>
</feature>
<evidence type="ECO:0000256" key="1">
    <source>
        <dbReference type="ARBA" id="ARBA00005594"/>
    </source>
</evidence>
<reference evidence="17 18" key="1">
    <citation type="submission" date="2024-07" db="EMBL/GenBank/DDBJ databases">
        <title>Chromosome-level genome assembly of the water stick insect Ranatra chinensis (Heteroptera: Nepidae).</title>
        <authorList>
            <person name="Liu X."/>
        </authorList>
    </citation>
    <scope>NUCLEOTIDE SEQUENCE [LARGE SCALE GENOMIC DNA]</scope>
    <source>
        <strain evidence="17">Cailab_2021Rc</strain>
        <tissue evidence="17">Muscle</tissue>
    </source>
</reference>